<evidence type="ECO:0000259" key="7">
    <source>
        <dbReference type="PROSITE" id="PS50119"/>
    </source>
</evidence>
<dbReference type="EMBL" id="JARKIK010000056">
    <property type="protein sequence ID" value="KAK8732629.1"/>
    <property type="molecule type" value="Genomic_DNA"/>
</dbReference>
<evidence type="ECO:0000256" key="5">
    <source>
        <dbReference type="SAM" id="Coils"/>
    </source>
</evidence>
<feature type="domain" description="RING-type" evidence="6">
    <location>
        <begin position="7"/>
        <end position="50"/>
    </location>
</feature>
<dbReference type="PANTHER" id="PTHR25462:SF306">
    <property type="entry name" value="TRIPARTITE MOTIF CONTAINING 9"/>
    <property type="match status" value="1"/>
</dbReference>
<dbReference type="InterPro" id="IPR013083">
    <property type="entry name" value="Znf_RING/FYVE/PHD"/>
</dbReference>
<dbReference type="SUPFAM" id="SSF57850">
    <property type="entry name" value="RING/U-box"/>
    <property type="match status" value="1"/>
</dbReference>
<evidence type="ECO:0000256" key="1">
    <source>
        <dbReference type="ARBA" id="ARBA00022723"/>
    </source>
</evidence>
<dbReference type="Pfam" id="PF13445">
    <property type="entry name" value="zf-RING_UBOX"/>
    <property type="match status" value="1"/>
</dbReference>
<proteinExistence type="predicted"/>
<dbReference type="PROSITE" id="PS50089">
    <property type="entry name" value="ZF_RING_2"/>
    <property type="match status" value="1"/>
</dbReference>
<dbReference type="InterPro" id="IPR001841">
    <property type="entry name" value="Znf_RING"/>
</dbReference>
<dbReference type="SMART" id="SM00184">
    <property type="entry name" value="RING"/>
    <property type="match status" value="1"/>
</dbReference>
<dbReference type="Gene3D" id="2.40.100.10">
    <property type="entry name" value="Cyclophilin-like"/>
    <property type="match status" value="1"/>
</dbReference>
<accession>A0AAW0X3I9</accession>
<dbReference type="PROSITE" id="PS00518">
    <property type="entry name" value="ZF_RING_1"/>
    <property type="match status" value="1"/>
</dbReference>
<dbReference type="Gene3D" id="3.30.40.10">
    <property type="entry name" value="Zinc/RING finger domain, C3HC4 (zinc finger)"/>
    <property type="match status" value="1"/>
</dbReference>
<dbReference type="Gene3D" id="3.30.160.60">
    <property type="entry name" value="Classic Zinc Finger"/>
    <property type="match status" value="1"/>
</dbReference>
<evidence type="ECO:0000313" key="9">
    <source>
        <dbReference type="Proteomes" id="UP001445076"/>
    </source>
</evidence>
<dbReference type="GO" id="GO:0008270">
    <property type="term" value="F:zinc ion binding"/>
    <property type="evidence" value="ECO:0007669"/>
    <property type="project" value="UniProtKB-KW"/>
</dbReference>
<dbReference type="InterPro" id="IPR047153">
    <property type="entry name" value="TRIM45/56/19-like"/>
</dbReference>
<reference evidence="8 9" key="1">
    <citation type="journal article" date="2024" name="BMC Genomics">
        <title>Genome assembly of redclaw crayfish (Cherax quadricarinatus) provides insights into its immune adaptation and hypoxia tolerance.</title>
        <authorList>
            <person name="Liu Z."/>
            <person name="Zheng J."/>
            <person name="Li H."/>
            <person name="Fang K."/>
            <person name="Wang S."/>
            <person name="He J."/>
            <person name="Zhou D."/>
            <person name="Weng S."/>
            <person name="Chi M."/>
            <person name="Gu Z."/>
            <person name="He J."/>
            <person name="Li F."/>
            <person name="Wang M."/>
        </authorList>
    </citation>
    <scope>NUCLEOTIDE SEQUENCE [LARGE SCALE GENOMIC DNA]</scope>
    <source>
        <strain evidence="8">ZL_2023a</strain>
    </source>
</reference>
<keyword evidence="3" id="KW-0862">Zinc</keyword>
<evidence type="ECO:0000259" key="6">
    <source>
        <dbReference type="PROSITE" id="PS50089"/>
    </source>
</evidence>
<comment type="caution">
    <text evidence="8">The sequence shown here is derived from an EMBL/GenBank/DDBJ whole genome shotgun (WGS) entry which is preliminary data.</text>
</comment>
<dbReference type="SUPFAM" id="SSF57845">
    <property type="entry name" value="B-box zinc-binding domain"/>
    <property type="match status" value="1"/>
</dbReference>
<name>A0AAW0X3I9_CHEQU</name>
<keyword evidence="1" id="KW-0479">Metal-binding</keyword>
<organism evidence="8 9">
    <name type="scientific">Cherax quadricarinatus</name>
    <name type="common">Australian red claw crayfish</name>
    <dbReference type="NCBI Taxonomy" id="27406"/>
    <lineage>
        <taxon>Eukaryota</taxon>
        <taxon>Metazoa</taxon>
        <taxon>Ecdysozoa</taxon>
        <taxon>Arthropoda</taxon>
        <taxon>Crustacea</taxon>
        <taxon>Multicrustacea</taxon>
        <taxon>Malacostraca</taxon>
        <taxon>Eumalacostraca</taxon>
        <taxon>Eucarida</taxon>
        <taxon>Decapoda</taxon>
        <taxon>Pleocyemata</taxon>
        <taxon>Astacidea</taxon>
        <taxon>Parastacoidea</taxon>
        <taxon>Parastacidae</taxon>
        <taxon>Cherax</taxon>
    </lineage>
</organism>
<protein>
    <submittedName>
        <fullName evidence="8">Uncharacterized protein</fullName>
    </submittedName>
</protein>
<dbReference type="Proteomes" id="UP001445076">
    <property type="component" value="Unassembled WGS sequence"/>
</dbReference>
<evidence type="ECO:0000313" key="8">
    <source>
        <dbReference type="EMBL" id="KAK8732629.1"/>
    </source>
</evidence>
<keyword evidence="9" id="KW-1185">Reference proteome</keyword>
<dbReference type="InterPro" id="IPR017907">
    <property type="entry name" value="Znf_RING_CS"/>
</dbReference>
<keyword evidence="5" id="KW-0175">Coiled coil</keyword>
<sequence>MEDAITCVVCSEVYQAGPREPLVLPCGHTFCRTCLLNLQTSGDFLCPSCRRDLNHLQVDSLPLCFSLLGLSSMYTGIKHELCRDHGGELTYWCRGCALPLCGLCLYSGHPRGHDVQLAKVCLQEKKRALQGQIQAYHQNLNENKKDIMKKVSSCFVKIKRLCHRGNRLHEVGREVEDLSREVQNVDTIENILVAEVKVRSLQDKQLYLLSSGCSETEIDDITDDEWWPPEDMAAQKTLEAAAMAQQQTQSNSNVSGDKRQTRLDCQDGKLVLHAFSKSIDTRLSLQVPSEVFLELNVGGRCLGRVYIRLMSHLRRAQQFLLLCLGSLGPSYIGATFFITAHNQERETLDVRRYVLPDGSTSNKILMSDLEWGGRFAGPAKERVVMGSFYGNDTHGFGICTRGQPGGVFQCPFGEVMSGMEVVKAAVRHDPISEVVITDCGMVVPDLAS</sequence>
<feature type="coiled-coil region" evidence="5">
    <location>
        <begin position="119"/>
        <end position="146"/>
    </location>
</feature>
<dbReference type="SUPFAM" id="SSF50891">
    <property type="entry name" value="Cyclophilin-like"/>
    <property type="match status" value="1"/>
</dbReference>
<feature type="domain" description="B box-type" evidence="7">
    <location>
        <begin position="77"/>
        <end position="118"/>
    </location>
</feature>
<dbReference type="PANTHER" id="PTHR25462">
    <property type="entry name" value="BONUS, ISOFORM C-RELATED"/>
    <property type="match status" value="1"/>
</dbReference>
<dbReference type="InterPro" id="IPR027370">
    <property type="entry name" value="Znf-RING_euk"/>
</dbReference>
<dbReference type="AlphaFoldDB" id="A0AAW0X3I9"/>
<keyword evidence="2 4" id="KW-0863">Zinc-finger</keyword>
<dbReference type="Pfam" id="PF00643">
    <property type="entry name" value="zf-B_box"/>
    <property type="match status" value="1"/>
</dbReference>
<dbReference type="PROSITE" id="PS50119">
    <property type="entry name" value="ZF_BBOX"/>
    <property type="match status" value="1"/>
</dbReference>
<dbReference type="InterPro" id="IPR000315">
    <property type="entry name" value="Znf_B-box"/>
</dbReference>
<gene>
    <name evidence="8" type="ORF">OTU49_006849</name>
</gene>
<dbReference type="GO" id="GO:0061630">
    <property type="term" value="F:ubiquitin protein ligase activity"/>
    <property type="evidence" value="ECO:0007669"/>
    <property type="project" value="TreeGrafter"/>
</dbReference>
<dbReference type="InterPro" id="IPR029000">
    <property type="entry name" value="Cyclophilin-like_dom_sf"/>
</dbReference>
<evidence type="ECO:0000256" key="2">
    <source>
        <dbReference type="ARBA" id="ARBA00022771"/>
    </source>
</evidence>
<evidence type="ECO:0000256" key="3">
    <source>
        <dbReference type="ARBA" id="ARBA00022833"/>
    </source>
</evidence>
<evidence type="ECO:0000256" key="4">
    <source>
        <dbReference type="PROSITE-ProRule" id="PRU00024"/>
    </source>
</evidence>